<dbReference type="InterPro" id="IPR036890">
    <property type="entry name" value="HATPase_C_sf"/>
</dbReference>
<feature type="domain" description="PAS" evidence="7">
    <location>
        <begin position="362"/>
        <end position="426"/>
    </location>
</feature>
<dbReference type="Pfam" id="PF08448">
    <property type="entry name" value="PAS_4"/>
    <property type="match status" value="3"/>
</dbReference>
<dbReference type="EC" id="2.7.13.3" evidence="2"/>
<dbReference type="Gene3D" id="3.30.565.10">
    <property type="entry name" value="Histidine kinase-like ATPase, C-terminal domain"/>
    <property type="match status" value="1"/>
</dbReference>
<keyword evidence="4" id="KW-0808">Transferase</keyword>
<reference evidence="9 10" key="1">
    <citation type="submission" date="2018-06" db="EMBL/GenBank/DDBJ databases">
        <title>Chryseolinea flavus sp. nov., a member of the phylum Bacteroidetes isolated from soil.</title>
        <authorList>
            <person name="Li Y."/>
            <person name="Wang J."/>
        </authorList>
    </citation>
    <scope>NUCLEOTIDE SEQUENCE [LARGE SCALE GENOMIC DNA]</scope>
    <source>
        <strain evidence="9 10">SDU1-6</strain>
    </source>
</reference>
<dbReference type="InterPro" id="IPR003594">
    <property type="entry name" value="HATPase_dom"/>
</dbReference>
<dbReference type="FunFam" id="3.30.450.20:FF:000099">
    <property type="entry name" value="Sensory box sensor histidine kinase"/>
    <property type="match status" value="1"/>
</dbReference>
<keyword evidence="10" id="KW-1185">Reference proteome</keyword>
<dbReference type="EMBL" id="QMFY01000005">
    <property type="protein sequence ID" value="RAW01007.1"/>
    <property type="molecule type" value="Genomic_DNA"/>
</dbReference>
<feature type="domain" description="PAC" evidence="8">
    <location>
        <begin position="800"/>
        <end position="852"/>
    </location>
</feature>
<dbReference type="Pfam" id="PF02518">
    <property type="entry name" value="HATPase_c"/>
    <property type="match status" value="1"/>
</dbReference>
<feature type="domain" description="PAS" evidence="7">
    <location>
        <begin position="853"/>
        <end position="923"/>
    </location>
</feature>
<feature type="domain" description="PAS" evidence="7">
    <location>
        <begin position="481"/>
        <end position="526"/>
    </location>
</feature>
<feature type="domain" description="PAC" evidence="8">
    <location>
        <begin position="553"/>
        <end position="607"/>
    </location>
</feature>
<dbReference type="InterPro" id="IPR052162">
    <property type="entry name" value="Sensor_kinase/Photoreceptor"/>
</dbReference>
<dbReference type="InterPro" id="IPR035965">
    <property type="entry name" value="PAS-like_dom_sf"/>
</dbReference>
<dbReference type="Pfam" id="PF13426">
    <property type="entry name" value="PAS_9"/>
    <property type="match status" value="4"/>
</dbReference>
<dbReference type="Proteomes" id="UP000251889">
    <property type="component" value="Unassembled WGS sequence"/>
</dbReference>
<keyword evidence="5" id="KW-0418">Kinase</keyword>
<dbReference type="SUPFAM" id="SSF55874">
    <property type="entry name" value="ATPase domain of HSP90 chaperone/DNA topoisomerase II/histidine kinase"/>
    <property type="match status" value="1"/>
</dbReference>
<dbReference type="Pfam" id="PF08447">
    <property type="entry name" value="PAS_3"/>
    <property type="match status" value="1"/>
</dbReference>
<comment type="caution">
    <text evidence="9">The sequence shown here is derived from an EMBL/GenBank/DDBJ whole genome shotgun (WGS) entry which is preliminary data.</text>
</comment>
<dbReference type="InterPro" id="IPR000700">
    <property type="entry name" value="PAS-assoc_C"/>
</dbReference>
<dbReference type="SMART" id="SM00086">
    <property type="entry name" value="PAC"/>
    <property type="match status" value="6"/>
</dbReference>
<dbReference type="SUPFAM" id="SSF55785">
    <property type="entry name" value="PYP-like sensor domain (PAS domain)"/>
    <property type="match status" value="8"/>
</dbReference>
<feature type="domain" description="PAS" evidence="7">
    <location>
        <begin position="976"/>
        <end position="1047"/>
    </location>
</feature>
<dbReference type="InterPro" id="IPR013656">
    <property type="entry name" value="PAS_4"/>
</dbReference>
<organism evidence="9 10">
    <name type="scientific">Pseudochryseolinea flava</name>
    <dbReference type="NCBI Taxonomy" id="2059302"/>
    <lineage>
        <taxon>Bacteria</taxon>
        <taxon>Pseudomonadati</taxon>
        <taxon>Bacteroidota</taxon>
        <taxon>Cytophagia</taxon>
        <taxon>Cytophagales</taxon>
        <taxon>Fulvivirgaceae</taxon>
        <taxon>Pseudochryseolinea</taxon>
    </lineage>
</organism>
<feature type="domain" description="PAC" evidence="8">
    <location>
        <begin position="927"/>
        <end position="979"/>
    </location>
</feature>
<evidence type="ECO:0000259" key="8">
    <source>
        <dbReference type="PROSITE" id="PS50113"/>
    </source>
</evidence>
<evidence type="ECO:0000259" key="7">
    <source>
        <dbReference type="PROSITE" id="PS50112"/>
    </source>
</evidence>
<dbReference type="SMART" id="SM00091">
    <property type="entry name" value="PAS"/>
    <property type="match status" value="8"/>
</dbReference>
<feature type="domain" description="Histidine kinase" evidence="6">
    <location>
        <begin position="1110"/>
        <end position="1299"/>
    </location>
</feature>
<dbReference type="CDD" id="cd00130">
    <property type="entry name" value="PAS"/>
    <property type="match status" value="6"/>
</dbReference>
<accession>A0A364Y5A9</accession>
<protein>
    <recommendedName>
        <fullName evidence="2">histidine kinase</fullName>
        <ecNumber evidence="2">2.7.13.3</ecNumber>
    </recommendedName>
</protein>
<dbReference type="RefSeq" id="WP_112747162.1">
    <property type="nucleotide sequence ID" value="NZ_QMFY01000005.1"/>
</dbReference>
<dbReference type="OrthoDB" id="9767435at2"/>
<comment type="catalytic activity">
    <reaction evidence="1">
        <text>ATP + protein L-histidine = ADP + protein N-phospho-L-histidine.</text>
        <dbReference type="EC" id="2.7.13.3"/>
    </reaction>
</comment>
<dbReference type="PANTHER" id="PTHR43304">
    <property type="entry name" value="PHYTOCHROME-LIKE PROTEIN CPH1"/>
    <property type="match status" value="1"/>
</dbReference>
<dbReference type="PROSITE" id="PS50109">
    <property type="entry name" value="HIS_KIN"/>
    <property type="match status" value="1"/>
</dbReference>
<evidence type="ECO:0000256" key="3">
    <source>
        <dbReference type="ARBA" id="ARBA00022553"/>
    </source>
</evidence>
<dbReference type="PANTHER" id="PTHR43304:SF1">
    <property type="entry name" value="PAC DOMAIN-CONTAINING PROTEIN"/>
    <property type="match status" value="1"/>
</dbReference>
<keyword evidence="3" id="KW-0597">Phosphoprotein</keyword>
<dbReference type="PROSITE" id="PS50112">
    <property type="entry name" value="PAS"/>
    <property type="match status" value="6"/>
</dbReference>
<name>A0A364Y5A9_9BACT</name>
<evidence type="ECO:0000259" key="6">
    <source>
        <dbReference type="PROSITE" id="PS50109"/>
    </source>
</evidence>
<dbReference type="NCBIfam" id="TIGR00229">
    <property type="entry name" value="sensory_box"/>
    <property type="match status" value="5"/>
</dbReference>
<evidence type="ECO:0000256" key="2">
    <source>
        <dbReference type="ARBA" id="ARBA00012438"/>
    </source>
</evidence>
<evidence type="ECO:0000256" key="5">
    <source>
        <dbReference type="ARBA" id="ARBA00022777"/>
    </source>
</evidence>
<evidence type="ECO:0000313" key="9">
    <source>
        <dbReference type="EMBL" id="RAW01007.1"/>
    </source>
</evidence>
<evidence type="ECO:0000313" key="10">
    <source>
        <dbReference type="Proteomes" id="UP000251889"/>
    </source>
</evidence>
<dbReference type="InterPro" id="IPR011495">
    <property type="entry name" value="Sig_transdc_His_kin_sub2_dim/P"/>
</dbReference>
<dbReference type="InterPro" id="IPR000014">
    <property type="entry name" value="PAS"/>
</dbReference>
<dbReference type="Pfam" id="PF07568">
    <property type="entry name" value="HisKA_2"/>
    <property type="match status" value="1"/>
</dbReference>
<dbReference type="GO" id="GO:0004673">
    <property type="term" value="F:protein histidine kinase activity"/>
    <property type="evidence" value="ECO:0007669"/>
    <property type="project" value="UniProtKB-EC"/>
</dbReference>
<gene>
    <name evidence="9" type="ORF">DQQ10_12300</name>
</gene>
<dbReference type="Gene3D" id="3.30.450.20">
    <property type="entry name" value="PAS domain"/>
    <property type="match status" value="8"/>
</dbReference>
<evidence type="ECO:0000256" key="1">
    <source>
        <dbReference type="ARBA" id="ARBA00000085"/>
    </source>
</evidence>
<dbReference type="InterPro" id="IPR005467">
    <property type="entry name" value="His_kinase_dom"/>
</dbReference>
<evidence type="ECO:0000256" key="4">
    <source>
        <dbReference type="ARBA" id="ARBA00022679"/>
    </source>
</evidence>
<feature type="domain" description="PAS" evidence="7">
    <location>
        <begin position="727"/>
        <end position="797"/>
    </location>
</feature>
<dbReference type="SMART" id="SM00387">
    <property type="entry name" value="HATPase_c"/>
    <property type="match status" value="1"/>
</dbReference>
<dbReference type="InterPro" id="IPR013655">
    <property type="entry name" value="PAS_fold_3"/>
</dbReference>
<dbReference type="InterPro" id="IPR001610">
    <property type="entry name" value="PAC"/>
</dbReference>
<sequence length="1299" mass="149110">MPLKIKPTDLFDNHPLPSWIYNPKSLAIEGVNKAALKIFGFTQKQFLSKTLGELLSTTGKLKRGTNVAATLMAKGKKQISAKLSVSELVVGTKKCWLMVATLIEDSNVDRQELLRSQQQLSEAMRFSKIGTAELTVENYMVDLSAEFLELVEEDELAPNKLVFADFVNKYLIPEDRSLIYEKLQEGLVSDEALKRVQAEFRIQTAKGSRKVFVAQGTFRKNGKVLGVFQDVTKRKQTEEDALLKTRQLQRILYSISDGIFAFDRNLNFIMANNVFLSYTNRKEEDLIGKHLEAVFPGFNKYPLYGQFEKALQTGESFSVEHTSYTNAELIFQVSGYPSAEGLFVYYKDVTDQKLSQRAQRESDFLYQNLFENNPLSMWIFDVESYEFLDVNQTAMKLYGFSKEEFMKMTIFDIRPAEEFERTKRIVAANANQYSIVQAIHRKKNGDIIIVDVHSRAIEYKGKRARIVVANDITEKRKAEDENKKLALIASRTNNAVTLTDRDGKITWVNAGFERVTGYTMEEVLGKKPGEFLQGAETNPQTVAYMRASLKNEKGFRTEILNYTKAGKKYWLDMEVMPMHDADNVVNGFMAIQSDITTIKLAMQEMFKSQSQLQTILDHAPMMVYMKDTRGRYLFNNLSFLKTLPSRLKDNVRAHELFPREVADIQSQKDQEIFETGKSVEFSYQIGDREFHEVKFPIRDADGNVYAVGGMSLDVTENSKIILQLRESEQRFKDMADQAPVWIWMTDESKRDTYYNASALQYFGLSLDEALNKGWSEFVHPDDAERTTRDFDVAFDNQQSFSVEYRLRRHDGAYRWFVDNGSARHLQTGAFAGFIGTCMDIHERKLAEQLLTVSENRYRSIVEDQLDLICRIERGGVLTFVNHAYSKFFGLPEEEMIGRDFSFLVPPADRKPLLDLCEGIFAGSVSPDPVEHRIMAGDKTWHWLEWHILILRDDAGKIYELQAIGHDITVRKRLQSEQARLDLIVRESYNEIYLFDRDTLIFQFVNASALRNLGYSIEELNKMKFTDLFNYPDEMAIRALVAPLIKRETARLQLQIKHHRKNGTAYDVDIVIQYQEKEGSLVAIASDITEKLRTEKKLLATIMEKEALIKEIHHRVKNNLQLISSIIYIKMKSLEEPEVRHFLESTRQKIRSIALIHERLLQSETLDKVEISDYLGRLVYDLQVTNSTPDLVLKFKTDIQNNVIDLDSAIYCGLIVNELITNAIKHAFKGKNEGSITVSFRKDGDKFLLVVADDGVTMPEDVTPGASASFGMHLLQIFVRQLGGTLEIIREKGTIFQMRF</sequence>
<dbReference type="PROSITE" id="PS50113">
    <property type="entry name" value="PAC"/>
    <property type="match status" value="3"/>
</dbReference>
<proteinExistence type="predicted"/>
<feature type="domain" description="PAS" evidence="7">
    <location>
        <begin position="244"/>
        <end position="296"/>
    </location>
</feature>